<dbReference type="AlphaFoldDB" id="A0A3L6TTP7"/>
<gene>
    <name evidence="2" type="ORF">C2845_PM01G26810</name>
</gene>
<feature type="region of interest" description="Disordered" evidence="1">
    <location>
        <begin position="148"/>
        <end position="172"/>
    </location>
</feature>
<evidence type="ECO:0000313" key="3">
    <source>
        <dbReference type="Proteomes" id="UP000275267"/>
    </source>
</evidence>
<evidence type="ECO:0000256" key="1">
    <source>
        <dbReference type="SAM" id="MobiDB-lite"/>
    </source>
</evidence>
<proteinExistence type="predicted"/>
<evidence type="ECO:0000313" key="2">
    <source>
        <dbReference type="EMBL" id="RLN42996.1"/>
    </source>
</evidence>
<protein>
    <submittedName>
        <fullName evidence="2">Uncharacterized protein</fullName>
    </submittedName>
</protein>
<feature type="region of interest" description="Disordered" evidence="1">
    <location>
        <begin position="108"/>
        <end position="130"/>
    </location>
</feature>
<keyword evidence="3" id="KW-1185">Reference proteome</keyword>
<reference evidence="3" key="1">
    <citation type="journal article" date="2019" name="Nat. Commun.">
        <title>The genome of broomcorn millet.</title>
        <authorList>
            <person name="Zou C."/>
            <person name="Miki D."/>
            <person name="Li D."/>
            <person name="Tang Q."/>
            <person name="Xiao L."/>
            <person name="Rajput S."/>
            <person name="Deng P."/>
            <person name="Jia W."/>
            <person name="Huang R."/>
            <person name="Zhang M."/>
            <person name="Sun Y."/>
            <person name="Hu J."/>
            <person name="Fu X."/>
            <person name="Schnable P.S."/>
            <person name="Li F."/>
            <person name="Zhang H."/>
            <person name="Feng B."/>
            <person name="Zhu X."/>
            <person name="Liu R."/>
            <person name="Schnable J.C."/>
            <person name="Zhu J.-K."/>
            <person name="Zhang H."/>
        </authorList>
    </citation>
    <scope>NUCLEOTIDE SEQUENCE [LARGE SCALE GENOMIC DNA]</scope>
</reference>
<feature type="region of interest" description="Disordered" evidence="1">
    <location>
        <begin position="23"/>
        <end position="81"/>
    </location>
</feature>
<dbReference type="Proteomes" id="UP000275267">
    <property type="component" value="Unassembled WGS sequence"/>
</dbReference>
<name>A0A3L6TTP7_PANMI</name>
<organism evidence="2 3">
    <name type="scientific">Panicum miliaceum</name>
    <name type="common">Proso millet</name>
    <name type="synonym">Broomcorn millet</name>
    <dbReference type="NCBI Taxonomy" id="4540"/>
    <lineage>
        <taxon>Eukaryota</taxon>
        <taxon>Viridiplantae</taxon>
        <taxon>Streptophyta</taxon>
        <taxon>Embryophyta</taxon>
        <taxon>Tracheophyta</taxon>
        <taxon>Spermatophyta</taxon>
        <taxon>Magnoliopsida</taxon>
        <taxon>Liliopsida</taxon>
        <taxon>Poales</taxon>
        <taxon>Poaceae</taxon>
        <taxon>PACMAD clade</taxon>
        <taxon>Panicoideae</taxon>
        <taxon>Panicodae</taxon>
        <taxon>Paniceae</taxon>
        <taxon>Panicinae</taxon>
        <taxon>Panicum</taxon>
        <taxon>Panicum sect. Panicum</taxon>
    </lineage>
</organism>
<accession>A0A3L6TTP7</accession>
<dbReference type="EMBL" id="PQIB02000001">
    <property type="protein sequence ID" value="RLN42996.1"/>
    <property type="molecule type" value="Genomic_DNA"/>
</dbReference>
<dbReference type="OrthoDB" id="10673579at2759"/>
<sequence>MYFDPMLHEFSFASSVVVRPLSFSPEGSGREISSPEYRPTSSLWTPPLQKAPERDARGVASPPESPHYMPSGGPQPVKGAAHSEEILFGPGIQLDDIAAQLTRMDIDAPGAEQGQPPQELPQHEGDGNSFLERAFGAPRQAELMPPARSLRREVSQAREPSTRLKAKAQRASNRLAARPSPILVSKRAQHHLTKELSFINKEEAVSEDVVAAYIDTYKTSLPGKAVATLRSATKLGNKAAASALASLAEEEAAAELEAI</sequence>
<comment type="caution">
    <text evidence="2">The sequence shown here is derived from an EMBL/GenBank/DDBJ whole genome shotgun (WGS) entry which is preliminary data.</text>
</comment>
<feature type="compositionally biased region" description="Basic and acidic residues" evidence="1">
    <location>
        <begin position="150"/>
        <end position="162"/>
    </location>
</feature>